<feature type="short sequence motif" description="'KMSKS' region" evidence="8">
    <location>
        <begin position="705"/>
        <end position="709"/>
    </location>
</feature>
<dbReference type="Pfam" id="PF19302">
    <property type="entry name" value="DUF5915"/>
    <property type="match status" value="1"/>
</dbReference>
<dbReference type="HAMAP" id="MF_02003">
    <property type="entry name" value="Ile_tRNA_synth_type2"/>
    <property type="match status" value="1"/>
</dbReference>
<protein>
    <recommendedName>
        <fullName evidence="8">Isoleucine--tRNA ligase</fullName>
        <ecNumber evidence="8">6.1.1.5</ecNumber>
    </recommendedName>
    <alternativeName>
        <fullName evidence="8">Isoleucyl-tRNA synthetase</fullName>
        <shortName evidence="8">IleRS</shortName>
    </alternativeName>
</protein>
<dbReference type="Pfam" id="PF00133">
    <property type="entry name" value="tRNA-synt_1"/>
    <property type="match status" value="1"/>
</dbReference>
<keyword evidence="1 8" id="KW-0436">Ligase</keyword>
<comment type="catalytic activity">
    <reaction evidence="7 8">
        <text>tRNA(Ile) + L-isoleucine + ATP = L-isoleucyl-tRNA(Ile) + AMP + diphosphate</text>
        <dbReference type="Rhea" id="RHEA:11060"/>
        <dbReference type="Rhea" id="RHEA-COMP:9666"/>
        <dbReference type="Rhea" id="RHEA-COMP:9695"/>
        <dbReference type="ChEBI" id="CHEBI:30616"/>
        <dbReference type="ChEBI" id="CHEBI:33019"/>
        <dbReference type="ChEBI" id="CHEBI:58045"/>
        <dbReference type="ChEBI" id="CHEBI:78442"/>
        <dbReference type="ChEBI" id="CHEBI:78528"/>
        <dbReference type="ChEBI" id="CHEBI:456215"/>
        <dbReference type="EC" id="6.1.1.5"/>
    </reaction>
</comment>
<name>A0ABU2YI54_9FLAO</name>
<proteinExistence type="inferred from homology"/>
<keyword evidence="4 8" id="KW-0648">Protein biosynthesis</keyword>
<dbReference type="CDD" id="cd07961">
    <property type="entry name" value="Anticodon_Ia_Ile_ABEc"/>
    <property type="match status" value="1"/>
</dbReference>
<dbReference type="PRINTS" id="PR00984">
    <property type="entry name" value="TRNASYNTHILE"/>
</dbReference>
<feature type="short sequence motif" description="'HIGH' region" evidence="8">
    <location>
        <begin position="50"/>
        <end position="60"/>
    </location>
</feature>
<dbReference type="InterPro" id="IPR009008">
    <property type="entry name" value="Val/Leu/Ile-tRNA-synth_edit"/>
</dbReference>
<keyword evidence="2 8" id="KW-0547">Nucleotide-binding</keyword>
<gene>
    <name evidence="8 11" type="primary">ileS</name>
    <name evidence="11" type="ORF">RM697_04320</name>
</gene>
<dbReference type="GO" id="GO:0004822">
    <property type="term" value="F:isoleucine-tRNA ligase activity"/>
    <property type="evidence" value="ECO:0007669"/>
    <property type="project" value="UniProtKB-EC"/>
</dbReference>
<comment type="subcellular location">
    <subcellularLocation>
        <location evidence="8">Cytoplasm</location>
    </subcellularLocation>
</comment>
<sequence>MSQKFPEYKGLNLPIVAEEILNYWQDNNIFEKSVSTREGAKPYVFFEGPPSANGLPGVHHVLARAIKDIFPRYKTMKGYQVKRKAGWDTHGLPIELGVEKELGITKEDIGKTISVEDYNAACRKAVMRYTDVWNDLTEKMGYWVDMDDPYITYDPKYMESVWWLLKQIYSKNLLYKGYTIQPYSPKAGTGLSSHELNQPGTYQDVTDTTVVAQFKANTDSLPDFLKDEGDIHFLAWTTTPWTLPSNTALTVGPKIDYVLVETYNQYTFKPMNVVLAKKLVNYQFSGKFNLVEDKSELIAYNSGDKKIPYFVVKEFKGKDLVGITYEQLLPYTLPNDNPENAFRVISGDFVTTEDGTGIVHTAPTFGADDALVAKQATPEVPPMLVKDENGNLVPLVDLQGRFRPEVSDDIYGFAGEYVKVEYLKEDEIEAELKVQQEKLAVVLKNQKQYLSVDERLGLKLKNENKAFKVEKYKHSYPNCWRTDKPILYYPLDSWFIKVTDVKEHMVALNNTINWKPESTGTGRFGNWLSNANDWNLSRSRYWGIPLPIWRTEDGKEELCIGSVEELKTEMAKAVQAGVLSKDIFEDFEVGNNSDENYATIDLHKNIVDEIVLVSASGQPMKREADLIDVWFDSGSMPYAQWHYPFENKDKIDNNTSYPADFIAEGVDQTRGWFYTLHAIGTMVFDSVAYKNVVSNGLVLDKNGQKMSKRLGNATDPFETLSTYGADATRWYMIMNANPWDNLKFDSEGIEEVKRKFFGTLYNTYSFFSLYTNLDEFSYTEDDIPLSERPELDRWILSELHTLIQKVDAYYADYEPTKAARVISSFTQDYLSNWYVRLSRRRFWKGDYQTDKISAYQTLYTCMVTIAKLGAPIAPFFMDRLYLDLNAVTKKENFESVHLAKFPEFDYSFVDKSLERKMESAQTISSLVLSLRASKSLKVRQPLQKIMIPISSETQKEEILAVADLIKQEVNIKEIELLEDASDILVKQIKPNFKTLGPRFGKDMKLIANEIRSFDADSIKNIEQNGEIDVEINGKNITLGIDDVEITSQDIEGWLVANEGSITVALDVTISENLRKEGIARELVNRIQNLRKDSGFEVTDRIDVMLQKDDSIVNAVNSNIDYIKTETLTEELEIKDSIIKGIDIAFDEVKTKLFIQKH</sequence>
<dbReference type="InterPro" id="IPR023586">
    <property type="entry name" value="Ile-tRNA-ligase_type2"/>
</dbReference>
<evidence type="ECO:0000256" key="1">
    <source>
        <dbReference type="ARBA" id="ARBA00022598"/>
    </source>
</evidence>
<keyword evidence="5 8" id="KW-0030">Aminoacyl-tRNA synthetase</keyword>
<dbReference type="SUPFAM" id="SSF52374">
    <property type="entry name" value="Nucleotidylyl transferase"/>
    <property type="match status" value="1"/>
</dbReference>
<dbReference type="Proteomes" id="UP001259492">
    <property type="component" value="Unassembled WGS sequence"/>
</dbReference>
<dbReference type="PANTHER" id="PTHR42780:SF1">
    <property type="entry name" value="ISOLEUCINE--TRNA LIGASE, CYTOPLASMIC"/>
    <property type="match status" value="1"/>
</dbReference>
<dbReference type="InterPro" id="IPR013155">
    <property type="entry name" value="M/V/L/I-tRNA-synth_anticd-bd"/>
</dbReference>
<dbReference type="PANTHER" id="PTHR42780">
    <property type="entry name" value="SOLEUCYL-TRNA SYNTHETASE"/>
    <property type="match status" value="1"/>
</dbReference>
<dbReference type="Pfam" id="PF08264">
    <property type="entry name" value="Anticodon_1"/>
    <property type="match status" value="1"/>
</dbReference>
<dbReference type="Gene3D" id="3.30.720.200">
    <property type="match status" value="1"/>
</dbReference>
<evidence type="ECO:0000256" key="7">
    <source>
        <dbReference type="ARBA" id="ARBA00048359"/>
    </source>
</evidence>
<dbReference type="EMBL" id="JAVRIA010000002">
    <property type="protein sequence ID" value="MDT0557857.1"/>
    <property type="molecule type" value="Genomic_DNA"/>
</dbReference>
<evidence type="ECO:0000256" key="2">
    <source>
        <dbReference type="ARBA" id="ARBA00022741"/>
    </source>
</evidence>
<evidence type="ECO:0000259" key="9">
    <source>
        <dbReference type="Pfam" id="PF00133"/>
    </source>
</evidence>
<comment type="domain">
    <text evidence="8">IleRS has two distinct active sites: one for aminoacylation and one for editing. The misactivated valine is translocated from the active site to the editing site, which sterically excludes the correctly activated isoleucine. The single editing site contains two valyl binding pockets, one specific for each substrate (Val-AMP or Val-tRNA(Ile)).</text>
</comment>
<dbReference type="InterPro" id="IPR009080">
    <property type="entry name" value="tRNAsynth_Ia_anticodon-bd"/>
</dbReference>
<evidence type="ECO:0000256" key="8">
    <source>
        <dbReference type="HAMAP-Rule" id="MF_02003"/>
    </source>
</evidence>
<dbReference type="InterPro" id="IPR014729">
    <property type="entry name" value="Rossmann-like_a/b/a_fold"/>
</dbReference>
<dbReference type="NCBIfam" id="TIGR00392">
    <property type="entry name" value="ileS"/>
    <property type="match status" value="1"/>
</dbReference>
<feature type="domain" description="Methionyl/Valyl/Leucyl/Isoleucyl-tRNA synthetase anticodon-binding" evidence="10">
    <location>
        <begin position="792"/>
        <end position="944"/>
    </location>
</feature>
<evidence type="ECO:0000256" key="4">
    <source>
        <dbReference type="ARBA" id="ARBA00022917"/>
    </source>
</evidence>
<keyword evidence="8" id="KW-0479">Metal-binding</keyword>
<dbReference type="CDD" id="cd00818">
    <property type="entry name" value="IleRS_core"/>
    <property type="match status" value="1"/>
</dbReference>
<dbReference type="InterPro" id="IPR002301">
    <property type="entry name" value="Ile-tRNA-ligase"/>
</dbReference>
<keyword evidence="8" id="KW-0862">Zinc</keyword>
<keyword evidence="8" id="KW-0963">Cytoplasm</keyword>
<comment type="similarity">
    <text evidence="8">Belongs to the class-I aminoacyl-tRNA synthetase family. IleS type 2 subfamily.</text>
</comment>
<dbReference type="EC" id="6.1.1.5" evidence="8"/>
<evidence type="ECO:0000259" key="10">
    <source>
        <dbReference type="Pfam" id="PF08264"/>
    </source>
</evidence>
<dbReference type="RefSeq" id="WP_311426632.1">
    <property type="nucleotide sequence ID" value="NZ_JAVRIA010000002.1"/>
</dbReference>
<dbReference type="InterPro" id="IPR002300">
    <property type="entry name" value="aa-tRNA-synth_Ia"/>
</dbReference>
<keyword evidence="3 8" id="KW-0067">ATP-binding</keyword>
<dbReference type="Gene3D" id="1.10.730.10">
    <property type="entry name" value="Isoleucyl-tRNA Synthetase, Domain 1"/>
    <property type="match status" value="1"/>
</dbReference>
<feature type="domain" description="Aminoacyl-tRNA synthetase class Ia" evidence="9">
    <location>
        <begin position="20"/>
        <end position="743"/>
    </location>
</feature>
<comment type="caution">
    <text evidence="11">The sequence shown here is derived from an EMBL/GenBank/DDBJ whole genome shotgun (WGS) entry which is preliminary data.</text>
</comment>
<dbReference type="SUPFAM" id="SSF47323">
    <property type="entry name" value="Anticodon-binding domain of a subclass of class I aminoacyl-tRNA synthetases"/>
    <property type="match status" value="2"/>
</dbReference>
<evidence type="ECO:0000313" key="11">
    <source>
        <dbReference type="EMBL" id="MDT0557857.1"/>
    </source>
</evidence>
<dbReference type="SUPFAM" id="SSF50677">
    <property type="entry name" value="ValRS/IleRS/LeuRS editing domain"/>
    <property type="match status" value="1"/>
</dbReference>
<feature type="binding site" evidence="8">
    <location>
        <position position="708"/>
    </location>
    <ligand>
        <name>ATP</name>
        <dbReference type="ChEBI" id="CHEBI:30616"/>
    </ligand>
</feature>
<evidence type="ECO:0000313" key="12">
    <source>
        <dbReference type="Proteomes" id="UP001259492"/>
    </source>
</evidence>
<comment type="subunit">
    <text evidence="8">Monomer.</text>
</comment>
<organism evidence="11 12">
    <name type="scientific">Microcosmobacter mediterraneus</name>
    <dbReference type="NCBI Taxonomy" id="3075607"/>
    <lineage>
        <taxon>Bacteria</taxon>
        <taxon>Pseudomonadati</taxon>
        <taxon>Bacteroidota</taxon>
        <taxon>Flavobacteriia</taxon>
        <taxon>Flavobacteriales</taxon>
        <taxon>Flavobacteriaceae</taxon>
        <taxon>Microcosmobacter</taxon>
    </lineage>
</organism>
<evidence type="ECO:0000256" key="6">
    <source>
        <dbReference type="ARBA" id="ARBA00025217"/>
    </source>
</evidence>
<comment type="cofactor">
    <cofactor evidence="8">
        <name>Zn(2+)</name>
        <dbReference type="ChEBI" id="CHEBI:29105"/>
    </cofactor>
</comment>
<keyword evidence="12" id="KW-1185">Reference proteome</keyword>
<accession>A0ABU2YI54</accession>
<evidence type="ECO:0000256" key="5">
    <source>
        <dbReference type="ARBA" id="ARBA00023146"/>
    </source>
</evidence>
<evidence type="ECO:0000256" key="3">
    <source>
        <dbReference type="ARBA" id="ARBA00022840"/>
    </source>
</evidence>
<dbReference type="Gene3D" id="3.40.50.620">
    <property type="entry name" value="HUPs"/>
    <property type="match status" value="2"/>
</dbReference>
<dbReference type="InterPro" id="IPR033709">
    <property type="entry name" value="Anticodon_Ile_ABEc"/>
</dbReference>
<comment type="function">
    <text evidence="6 8">Catalyzes the attachment of isoleucine to tRNA(Ile). As IleRS can inadvertently accommodate and process structurally similar amino acids such as valine, to avoid such errors it has two additional distinct tRNA(Ile)-dependent editing activities. One activity is designated as 'pretransfer' editing and involves the hydrolysis of activated Val-AMP. The other activity is designated 'posttransfer' editing and involves deacylation of mischarged Val-tRNA(Ile).</text>
</comment>
<reference evidence="11 12" key="1">
    <citation type="submission" date="2023-09" db="EMBL/GenBank/DDBJ databases">
        <authorList>
            <person name="Rey-Velasco X."/>
        </authorList>
    </citation>
    <scope>NUCLEOTIDE SEQUENCE [LARGE SCALE GENOMIC DNA]</scope>
    <source>
        <strain evidence="11 12">W332</strain>
    </source>
</reference>